<protein>
    <submittedName>
        <fullName evidence="1">Uncharacterized protein</fullName>
    </submittedName>
</protein>
<gene>
    <name evidence="1" type="ORF">DI536_27565</name>
</gene>
<comment type="caution">
    <text evidence="1">The sequence shown here is derived from an EMBL/GenBank/DDBJ whole genome shotgun (WGS) entry which is preliminary data.</text>
</comment>
<evidence type="ECO:0000313" key="2">
    <source>
        <dbReference type="Proteomes" id="UP000249061"/>
    </source>
</evidence>
<organism evidence="1 2">
    <name type="scientific">Archangium gephyra</name>
    <dbReference type="NCBI Taxonomy" id="48"/>
    <lineage>
        <taxon>Bacteria</taxon>
        <taxon>Pseudomonadati</taxon>
        <taxon>Myxococcota</taxon>
        <taxon>Myxococcia</taxon>
        <taxon>Myxococcales</taxon>
        <taxon>Cystobacterineae</taxon>
        <taxon>Archangiaceae</taxon>
        <taxon>Archangium</taxon>
    </lineage>
</organism>
<dbReference type="EMBL" id="QFQP01000031">
    <property type="protein sequence ID" value="PZR07414.1"/>
    <property type="molecule type" value="Genomic_DNA"/>
</dbReference>
<proteinExistence type="predicted"/>
<name>A0A2W5UVP4_9BACT</name>
<reference evidence="1 2" key="1">
    <citation type="submission" date="2017-08" db="EMBL/GenBank/DDBJ databases">
        <title>Infants hospitalized years apart are colonized by the same room-sourced microbial strains.</title>
        <authorList>
            <person name="Brooks B."/>
            <person name="Olm M.R."/>
            <person name="Firek B.A."/>
            <person name="Baker R."/>
            <person name="Thomas B.C."/>
            <person name="Morowitz M.J."/>
            <person name="Banfield J.F."/>
        </authorList>
    </citation>
    <scope>NUCLEOTIDE SEQUENCE [LARGE SCALE GENOMIC DNA]</scope>
    <source>
        <strain evidence="1">S2_003_000_R2_14</strain>
    </source>
</reference>
<dbReference type="Proteomes" id="UP000249061">
    <property type="component" value="Unassembled WGS sequence"/>
</dbReference>
<evidence type="ECO:0000313" key="1">
    <source>
        <dbReference type="EMBL" id="PZR07414.1"/>
    </source>
</evidence>
<dbReference type="AlphaFoldDB" id="A0A2W5UVP4"/>
<sequence>MADYECLANLVTVYVSNRDAKDGVRDDRLDRLEAVANAGLLDAMVLYEFASRVDPMVMLKVSDAQRGEVAGYIEQFVLTPVEAP</sequence>
<accession>A0A2W5UVP4</accession>